<dbReference type="AlphaFoldDB" id="A0AAJ6B2J0"/>
<dbReference type="GO" id="GO:0032259">
    <property type="term" value="P:methylation"/>
    <property type="evidence" value="ECO:0007669"/>
    <property type="project" value="UniProtKB-KW"/>
</dbReference>
<dbReference type="SUPFAM" id="SSF46785">
    <property type="entry name" value="Winged helix' DNA-binding domain"/>
    <property type="match status" value="1"/>
</dbReference>
<dbReference type="InterPro" id="IPR036390">
    <property type="entry name" value="WH_DNA-bd_sf"/>
</dbReference>
<evidence type="ECO:0000259" key="1">
    <source>
        <dbReference type="Pfam" id="PF13649"/>
    </source>
</evidence>
<protein>
    <submittedName>
        <fullName evidence="3">Class I SAM-dependent methyltransferase</fullName>
    </submittedName>
</protein>
<dbReference type="Pfam" id="PF13649">
    <property type="entry name" value="Methyltransf_25"/>
    <property type="match status" value="1"/>
</dbReference>
<dbReference type="GO" id="GO:0008168">
    <property type="term" value="F:methyltransferase activity"/>
    <property type="evidence" value="ECO:0007669"/>
    <property type="project" value="UniProtKB-KW"/>
</dbReference>
<dbReference type="Proteomes" id="UP001213972">
    <property type="component" value="Chromosome"/>
</dbReference>
<dbReference type="SUPFAM" id="SSF53335">
    <property type="entry name" value="S-adenosyl-L-methionine-dependent methyltransferases"/>
    <property type="match status" value="1"/>
</dbReference>
<reference evidence="3" key="1">
    <citation type="submission" date="2023-03" db="EMBL/GenBank/DDBJ databases">
        <title>Andean soil-derived lignocellulolytic bacterial consortium as a source of novel taxa and putative plastic-active enzymes.</title>
        <authorList>
            <person name="Diaz-Garcia L."/>
            <person name="Chuvochina M."/>
            <person name="Feuerriegel G."/>
            <person name="Bunk B."/>
            <person name="Sproer C."/>
            <person name="Streit W.R."/>
            <person name="Rodriguez L.M."/>
            <person name="Overmann J."/>
            <person name="Jimenez D.J."/>
        </authorList>
    </citation>
    <scope>NUCLEOTIDE SEQUENCE</scope>
    <source>
        <strain evidence="3">MAG 4610</strain>
    </source>
</reference>
<evidence type="ECO:0000313" key="4">
    <source>
        <dbReference type="Proteomes" id="UP001213972"/>
    </source>
</evidence>
<dbReference type="Pfam" id="PF21320">
    <property type="entry name" value="WHD_Rv2258c"/>
    <property type="match status" value="1"/>
</dbReference>
<proteinExistence type="predicted"/>
<sequence>MDEAEAFADEVFHRLVGGFEILSIYVGDRLGLYRALVERPRTVSELAEATGMHPRYAREWLEQQATAGILTADGDMFALPPARAAVLADPDSLLSSAPLARMMAAAAMRLPELLTAYRSGGGVGWAAFGPDARDAQGDVNRPWFEQRLGAALSSVPDVDAVLSRPGACIADVGCGHGWSTIALARAYPSAKVEGFDIDAPSLEAARMHAEGVASVSFTLLDGERLDQGREGTFDAAFVFEALHDMPDPVAVLTAVRRSLRPDGVLVVMDEAVADVFAPSGDGAPGDDIERIMYGYSLFICLPDSMSTPGSVATGTVMRQPTLERYARGAGFSRVEVLPIEGFAAFRFSALRP</sequence>
<evidence type="ECO:0000259" key="2">
    <source>
        <dbReference type="Pfam" id="PF21320"/>
    </source>
</evidence>
<gene>
    <name evidence="3" type="ORF">P0Y48_10570</name>
</gene>
<organism evidence="3 4">
    <name type="scientific">Candidatus Microbacterium phytovorans</name>
    <dbReference type="NCBI Taxonomy" id="3121374"/>
    <lineage>
        <taxon>Bacteria</taxon>
        <taxon>Bacillati</taxon>
        <taxon>Actinomycetota</taxon>
        <taxon>Actinomycetes</taxon>
        <taxon>Micrococcales</taxon>
        <taxon>Microbacteriaceae</taxon>
        <taxon>Microbacterium</taxon>
    </lineage>
</organism>
<evidence type="ECO:0000313" key="3">
    <source>
        <dbReference type="EMBL" id="WEK12905.1"/>
    </source>
</evidence>
<feature type="domain" description="Methyltransferase" evidence="1">
    <location>
        <begin position="169"/>
        <end position="263"/>
    </location>
</feature>
<dbReference type="CDD" id="cd02440">
    <property type="entry name" value="AdoMet_MTases"/>
    <property type="match status" value="1"/>
</dbReference>
<dbReference type="Gene3D" id="3.40.50.150">
    <property type="entry name" value="Vaccinia Virus protein VP39"/>
    <property type="match status" value="1"/>
</dbReference>
<accession>A0AAJ6B2J0</accession>
<dbReference type="InterPro" id="IPR048711">
    <property type="entry name" value="WHD_Rv2258c"/>
</dbReference>
<dbReference type="InterPro" id="IPR029063">
    <property type="entry name" value="SAM-dependent_MTases_sf"/>
</dbReference>
<dbReference type="EMBL" id="CP119321">
    <property type="protein sequence ID" value="WEK12905.1"/>
    <property type="molecule type" value="Genomic_DNA"/>
</dbReference>
<name>A0AAJ6B2J0_9MICO</name>
<dbReference type="PANTHER" id="PTHR45128">
    <property type="entry name" value="METHYLTRANSFERASE TYPE 11"/>
    <property type="match status" value="1"/>
</dbReference>
<dbReference type="Gene3D" id="1.10.10.10">
    <property type="entry name" value="Winged helix-like DNA-binding domain superfamily/Winged helix DNA-binding domain"/>
    <property type="match status" value="1"/>
</dbReference>
<dbReference type="InterPro" id="IPR036388">
    <property type="entry name" value="WH-like_DNA-bd_sf"/>
</dbReference>
<keyword evidence="3" id="KW-0808">Transferase</keyword>
<feature type="domain" description="S-adenosylmethionine-dependent methyltransferase Rv2258c-like winged HTH" evidence="2">
    <location>
        <begin position="22"/>
        <end position="88"/>
    </location>
</feature>
<dbReference type="InterPro" id="IPR053173">
    <property type="entry name" value="SAM-binding_MTase"/>
</dbReference>
<dbReference type="InterPro" id="IPR041698">
    <property type="entry name" value="Methyltransf_25"/>
</dbReference>
<keyword evidence="3" id="KW-0489">Methyltransferase</keyword>